<feature type="domain" description="NXPE C-terminal" evidence="2">
    <location>
        <begin position="310"/>
        <end position="536"/>
    </location>
</feature>
<dbReference type="PANTHER" id="PTHR16165:SF5">
    <property type="entry name" value="NXPE FAMILY MEMBER 3"/>
    <property type="match status" value="1"/>
</dbReference>
<accession>A0A210QZD1</accession>
<dbReference type="InterPro" id="IPR026845">
    <property type="entry name" value="NXPH/NXPE"/>
</dbReference>
<organism evidence="3 4">
    <name type="scientific">Mizuhopecten yessoensis</name>
    <name type="common">Japanese scallop</name>
    <name type="synonym">Patinopecten yessoensis</name>
    <dbReference type="NCBI Taxonomy" id="6573"/>
    <lineage>
        <taxon>Eukaryota</taxon>
        <taxon>Metazoa</taxon>
        <taxon>Spiralia</taxon>
        <taxon>Lophotrochozoa</taxon>
        <taxon>Mollusca</taxon>
        <taxon>Bivalvia</taxon>
        <taxon>Autobranchia</taxon>
        <taxon>Pteriomorphia</taxon>
        <taxon>Pectinida</taxon>
        <taxon>Pectinoidea</taxon>
        <taxon>Pectinidae</taxon>
        <taxon>Mizuhopecten</taxon>
    </lineage>
</organism>
<evidence type="ECO:0000259" key="2">
    <source>
        <dbReference type="Pfam" id="PF24536"/>
    </source>
</evidence>
<feature type="transmembrane region" description="Helical" evidence="1">
    <location>
        <begin position="12"/>
        <end position="30"/>
    </location>
</feature>
<dbReference type="AlphaFoldDB" id="A0A210QZD1"/>
<dbReference type="EMBL" id="NEDP02001165">
    <property type="protein sequence ID" value="OWF54114.1"/>
    <property type="molecule type" value="Genomic_DNA"/>
</dbReference>
<keyword evidence="1" id="KW-0812">Transmembrane</keyword>
<name>A0A210QZD1_MIZYE</name>
<dbReference type="Pfam" id="PF24536">
    <property type="entry name" value="NXPE4_C"/>
    <property type="match status" value="1"/>
</dbReference>
<evidence type="ECO:0000313" key="4">
    <source>
        <dbReference type="Proteomes" id="UP000242188"/>
    </source>
</evidence>
<gene>
    <name evidence="3" type="ORF">KP79_PYT15202</name>
</gene>
<proteinExistence type="predicted"/>
<dbReference type="InterPro" id="IPR036514">
    <property type="entry name" value="SGNH_hydro_sf"/>
</dbReference>
<evidence type="ECO:0000256" key="1">
    <source>
        <dbReference type="SAM" id="Phobius"/>
    </source>
</evidence>
<protein>
    <submittedName>
        <fullName evidence="3">NXPE family member 3</fullName>
    </submittedName>
</protein>
<dbReference type="InterPro" id="IPR057106">
    <property type="entry name" value="NXPE4_C"/>
</dbReference>
<evidence type="ECO:0000313" key="3">
    <source>
        <dbReference type="EMBL" id="OWF54114.1"/>
    </source>
</evidence>
<dbReference type="OrthoDB" id="8675562at2759"/>
<comment type="caution">
    <text evidence="3">The sequence shown here is derived from an EMBL/GenBank/DDBJ whole genome shotgun (WGS) entry which is preliminary data.</text>
</comment>
<dbReference type="Proteomes" id="UP000242188">
    <property type="component" value="Unassembled WGS sequence"/>
</dbReference>
<keyword evidence="1" id="KW-0472">Membrane</keyword>
<dbReference type="STRING" id="6573.A0A210QZD1"/>
<keyword evidence="1" id="KW-1133">Transmembrane helix</keyword>
<keyword evidence="4" id="KW-1185">Reference proteome</keyword>
<reference evidence="3 4" key="1">
    <citation type="journal article" date="2017" name="Nat. Ecol. Evol.">
        <title>Scallop genome provides insights into evolution of bilaterian karyotype and development.</title>
        <authorList>
            <person name="Wang S."/>
            <person name="Zhang J."/>
            <person name="Jiao W."/>
            <person name="Li J."/>
            <person name="Xun X."/>
            <person name="Sun Y."/>
            <person name="Guo X."/>
            <person name="Huan P."/>
            <person name="Dong B."/>
            <person name="Zhang L."/>
            <person name="Hu X."/>
            <person name="Sun X."/>
            <person name="Wang J."/>
            <person name="Zhao C."/>
            <person name="Wang Y."/>
            <person name="Wang D."/>
            <person name="Huang X."/>
            <person name="Wang R."/>
            <person name="Lv J."/>
            <person name="Li Y."/>
            <person name="Zhang Z."/>
            <person name="Liu B."/>
            <person name="Lu W."/>
            <person name="Hui Y."/>
            <person name="Liang J."/>
            <person name="Zhou Z."/>
            <person name="Hou R."/>
            <person name="Li X."/>
            <person name="Liu Y."/>
            <person name="Li H."/>
            <person name="Ning X."/>
            <person name="Lin Y."/>
            <person name="Zhao L."/>
            <person name="Xing Q."/>
            <person name="Dou J."/>
            <person name="Li Y."/>
            <person name="Mao J."/>
            <person name="Guo H."/>
            <person name="Dou H."/>
            <person name="Li T."/>
            <person name="Mu C."/>
            <person name="Jiang W."/>
            <person name="Fu Q."/>
            <person name="Fu X."/>
            <person name="Miao Y."/>
            <person name="Liu J."/>
            <person name="Yu Q."/>
            <person name="Li R."/>
            <person name="Liao H."/>
            <person name="Li X."/>
            <person name="Kong Y."/>
            <person name="Jiang Z."/>
            <person name="Chourrout D."/>
            <person name="Li R."/>
            <person name="Bao Z."/>
        </authorList>
    </citation>
    <scope>NUCLEOTIDE SEQUENCE [LARGE SCALE GENOMIC DNA]</scope>
    <source>
        <strain evidence="3 4">PY_sf001</strain>
    </source>
</reference>
<dbReference type="Gene3D" id="3.40.50.1110">
    <property type="entry name" value="SGNH hydrolase"/>
    <property type="match status" value="1"/>
</dbReference>
<dbReference type="SUPFAM" id="SSF52266">
    <property type="entry name" value="SGNH hydrolase"/>
    <property type="match status" value="1"/>
</dbReference>
<dbReference type="PANTHER" id="PTHR16165">
    <property type="entry name" value="NXPE FAMILY MEMBER"/>
    <property type="match status" value="1"/>
</dbReference>
<dbReference type="Pfam" id="PF06312">
    <property type="entry name" value="Neurexophilin"/>
    <property type="match status" value="1"/>
</dbReference>
<sequence length="537" mass="62281">MSVHKSVYFRRILICVAVTTVIWIFFLLYLKDTEKWLTPAVFPCPKEEYDFDERRTLSMKALERLDTYMNFTDFISLVNITTSMVSIRNNKSDVIIGDDIKVDIVLYNGRGERSTQGGDMLRVWLREPSLNASVSGYVVDHDDGSYTGIVKAMWAGSPELMFSIGNTKEHVGIYMNLAHKYGLITFLKAGFEKQTVRESTLCSVVPNIPNVTEYCNFTSQNYNFSFFCGKPNTLGCADWIWYERTSTHPSNAKQDYLFLNNKYFKKRVGKLIVLAGSGATGESNVSCNDVSSAITWQTTNPTGYFYKGNWRSMICKPTLSWKYESYAKCLKNRPVLMTGDSTTRNWYSPLTALLRLRVFVGLHEVKDKAWQKFAEARNIKESLLMYWTPHEIPFYSYQQNKHNFRSVASRIDDLPENKSAIVILHWFGHMTRTTPQHFRKHITSAKDAIVRLLRRSPHSSILIKGPHSYTYRIFLEPFDYISRIYGQILYEEFRDLQDKVYYIDQWDATVGNENIDIHPNVSFNPLMVNFVFSFICR</sequence>